<name>A0AAN7P9A7_9COLE</name>
<dbReference type="EMBL" id="JARPUR010000003">
    <property type="protein sequence ID" value="KAK4879654.1"/>
    <property type="molecule type" value="Genomic_DNA"/>
</dbReference>
<evidence type="ECO:0000313" key="2">
    <source>
        <dbReference type="Proteomes" id="UP001353858"/>
    </source>
</evidence>
<keyword evidence="2" id="KW-1185">Reference proteome</keyword>
<reference evidence="2" key="1">
    <citation type="submission" date="2023-01" db="EMBL/GenBank/DDBJ databases">
        <title>Key to firefly adult light organ development and bioluminescence: homeobox transcription factors regulate luciferase expression and transportation to peroxisome.</title>
        <authorList>
            <person name="Fu X."/>
        </authorList>
    </citation>
    <scope>NUCLEOTIDE SEQUENCE [LARGE SCALE GENOMIC DNA]</scope>
</reference>
<accession>A0AAN7P9A7</accession>
<dbReference type="AlphaFoldDB" id="A0AAN7P9A7"/>
<evidence type="ECO:0000313" key="1">
    <source>
        <dbReference type="EMBL" id="KAK4879654.1"/>
    </source>
</evidence>
<organism evidence="1 2">
    <name type="scientific">Aquatica leii</name>
    <dbReference type="NCBI Taxonomy" id="1421715"/>
    <lineage>
        <taxon>Eukaryota</taxon>
        <taxon>Metazoa</taxon>
        <taxon>Ecdysozoa</taxon>
        <taxon>Arthropoda</taxon>
        <taxon>Hexapoda</taxon>
        <taxon>Insecta</taxon>
        <taxon>Pterygota</taxon>
        <taxon>Neoptera</taxon>
        <taxon>Endopterygota</taxon>
        <taxon>Coleoptera</taxon>
        <taxon>Polyphaga</taxon>
        <taxon>Elateriformia</taxon>
        <taxon>Elateroidea</taxon>
        <taxon>Lampyridae</taxon>
        <taxon>Luciolinae</taxon>
        <taxon>Aquatica</taxon>
    </lineage>
</organism>
<dbReference type="Proteomes" id="UP001353858">
    <property type="component" value="Unassembled WGS sequence"/>
</dbReference>
<comment type="caution">
    <text evidence="1">The sequence shown here is derived from an EMBL/GenBank/DDBJ whole genome shotgun (WGS) entry which is preliminary data.</text>
</comment>
<gene>
    <name evidence="1" type="ORF">RN001_007800</name>
</gene>
<protein>
    <submittedName>
        <fullName evidence="1">Uncharacterized protein</fullName>
    </submittedName>
</protein>
<proteinExistence type="predicted"/>
<sequence>MKNILIIQQIPMQFYLQETIFSVMQLLFSLNMNNYSPVSLKSIARNSRIRNLENADFLNSLSTTLHSVGGKM</sequence>